<keyword evidence="3 12" id="KW-0813">Transport</keyword>
<feature type="transmembrane region" description="Helical" evidence="12">
    <location>
        <begin position="111"/>
        <end position="134"/>
    </location>
</feature>
<dbReference type="STRING" id="1515439.SAMN06265784_106164"/>
<name>A0A1X7LI74_9BURK</name>
<comment type="function">
    <text evidence="9">Part of the ABC transporter complex GltIJKL involved in glutamate and aspartate uptake. Probably responsible for the translocation of the substrate across the membrane.</text>
</comment>
<dbReference type="Pfam" id="PF00528">
    <property type="entry name" value="BPD_transp_1"/>
    <property type="match status" value="1"/>
</dbReference>
<proteinExistence type="inferred from homology"/>
<dbReference type="CDD" id="cd06261">
    <property type="entry name" value="TM_PBP2"/>
    <property type="match status" value="1"/>
</dbReference>
<evidence type="ECO:0000256" key="8">
    <source>
        <dbReference type="ARBA" id="ARBA00023136"/>
    </source>
</evidence>
<evidence type="ECO:0000313" key="16">
    <source>
        <dbReference type="Proteomes" id="UP000193228"/>
    </source>
</evidence>
<evidence type="ECO:0000259" key="14">
    <source>
        <dbReference type="PROSITE" id="PS50928"/>
    </source>
</evidence>
<keyword evidence="16" id="KW-1185">Reference proteome</keyword>
<keyword evidence="7 12" id="KW-1133">Transmembrane helix</keyword>
<dbReference type="PANTHER" id="PTHR30614">
    <property type="entry name" value="MEMBRANE COMPONENT OF AMINO ACID ABC TRANSPORTER"/>
    <property type="match status" value="1"/>
</dbReference>
<evidence type="ECO:0000256" key="3">
    <source>
        <dbReference type="ARBA" id="ARBA00022448"/>
    </source>
</evidence>
<dbReference type="GO" id="GO:0043190">
    <property type="term" value="C:ATP-binding cassette (ABC) transporter complex"/>
    <property type="evidence" value="ECO:0007669"/>
    <property type="project" value="InterPro"/>
</dbReference>
<evidence type="ECO:0000313" key="15">
    <source>
        <dbReference type="EMBL" id="SMG53485.1"/>
    </source>
</evidence>
<feature type="compositionally biased region" description="Basic and acidic residues" evidence="13">
    <location>
        <begin position="11"/>
        <end position="20"/>
    </location>
</feature>
<dbReference type="InterPro" id="IPR035906">
    <property type="entry name" value="MetI-like_sf"/>
</dbReference>
<reference evidence="16" key="1">
    <citation type="submission" date="2017-04" db="EMBL/GenBank/DDBJ databases">
        <authorList>
            <person name="Varghese N."/>
            <person name="Submissions S."/>
        </authorList>
    </citation>
    <scope>NUCLEOTIDE SEQUENCE [LARGE SCALE GENOMIC DNA]</scope>
    <source>
        <strain evidence="16">LMG 29540</strain>
    </source>
</reference>
<evidence type="ECO:0000256" key="6">
    <source>
        <dbReference type="ARBA" id="ARBA00022970"/>
    </source>
</evidence>
<dbReference type="AlphaFoldDB" id="A0A1X7LI74"/>
<evidence type="ECO:0000256" key="7">
    <source>
        <dbReference type="ARBA" id="ARBA00022989"/>
    </source>
</evidence>
<evidence type="ECO:0000256" key="12">
    <source>
        <dbReference type="RuleBase" id="RU363032"/>
    </source>
</evidence>
<keyword evidence="5 12" id="KW-0812">Transmembrane</keyword>
<dbReference type="InterPro" id="IPR010065">
    <property type="entry name" value="AA_ABC_transptr_permease_3TM"/>
</dbReference>
<dbReference type="InterPro" id="IPR043429">
    <property type="entry name" value="ArtM/GltK/GlnP/TcyL/YhdX-like"/>
</dbReference>
<dbReference type="SUPFAM" id="SSF161098">
    <property type="entry name" value="MetI-like"/>
    <property type="match status" value="1"/>
</dbReference>
<dbReference type="PROSITE" id="PS50928">
    <property type="entry name" value="ABC_TM1"/>
    <property type="match status" value="1"/>
</dbReference>
<feature type="domain" description="ABC transmembrane type-1" evidence="14">
    <location>
        <begin position="80"/>
        <end position="286"/>
    </location>
</feature>
<evidence type="ECO:0000256" key="11">
    <source>
        <dbReference type="ARBA" id="ARBA00073645"/>
    </source>
</evidence>
<dbReference type="PANTHER" id="PTHR30614:SF0">
    <property type="entry name" value="L-CYSTINE TRANSPORT SYSTEM PERMEASE PROTEIN TCYL"/>
    <property type="match status" value="1"/>
</dbReference>
<comment type="subcellular location">
    <subcellularLocation>
        <location evidence="1">Cell inner membrane</location>
        <topology evidence="1">Multi-pass membrane protein</topology>
    </subcellularLocation>
    <subcellularLocation>
        <location evidence="12">Cell membrane</location>
        <topology evidence="12">Multi-pass membrane protein</topology>
    </subcellularLocation>
</comment>
<comment type="similarity">
    <text evidence="2">Belongs to the binding-protein-dependent transport system permease family. HisMQ subfamily.</text>
</comment>
<feature type="region of interest" description="Disordered" evidence="13">
    <location>
        <begin position="1"/>
        <end position="20"/>
    </location>
</feature>
<evidence type="ECO:0000256" key="5">
    <source>
        <dbReference type="ARBA" id="ARBA00022692"/>
    </source>
</evidence>
<keyword evidence="6" id="KW-0029">Amino-acid transport</keyword>
<evidence type="ECO:0000256" key="2">
    <source>
        <dbReference type="ARBA" id="ARBA00010072"/>
    </source>
</evidence>
<accession>A0A1X7LI74</accession>
<evidence type="ECO:0000256" key="10">
    <source>
        <dbReference type="ARBA" id="ARBA00062718"/>
    </source>
</evidence>
<evidence type="ECO:0000256" key="13">
    <source>
        <dbReference type="SAM" id="MobiDB-lite"/>
    </source>
</evidence>
<evidence type="ECO:0000256" key="9">
    <source>
        <dbReference type="ARBA" id="ARBA00060298"/>
    </source>
</evidence>
<dbReference type="Gene3D" id="1.10.3720.10">
    <property type="entry name" value="MetI-like"/>
    <property type="match status" value="1"/>
</dbReference>
<gene>
    <name evidence="15" type="ORF">SAMN06265784_106164</name>
</gene>
<feature type="transmembrane region" description="Helical" evidence="12">
    <location>
        <begin position="37"/>
        <end position="57"/>
    </location>
</feature>
<keyword evidence="4" id="KW-1003">Cell membrane</keyword>
<feature type="transmembrane region" description="Helical" evidence="12">
    <location>
        <begin position="232"/>
        <end position="251"/>
    </location>
</feature>
<protein>
    <recommendedName>
        <fullName evidence="11">Glutamate/aspartate import permease protein GltK</fullName>
    </recommendedName>
</protein>
<dbReference type="NCBIfam" id="TIGR01726">
    <property type="entry name" value="HEQRo_perm_3TM"/>
    <property type="match status" value="1"/>
</dbReference>
<evidence type="ECO:0000256" key="1">
    <source>
        <dbReference type="ARBA" id="ARBA00004429"/>
    </source>
</evidence>
<dbReference type="GO" id="GO:0022857">
    <property type="term" value="F:transmembrane transporter activity"/>
    <property type="evidence" value="ECO:0007669"/>
    <property type="project" value="InterPro"/>
</dbReference>
<organism evidence="15 16">
    <name type="scientific">Paraburkholderia susongensis</name>
    <dbReference type="NCBI Taxonomy" id="1515439"/>
    <lineage>
        <taxon>Bacteria</taxon>
        <taxon>Pseudomonadati</taxon>
        <taxon>Pseudomonadota</taxon>
        <taxon>Betaproteobacteria</taxon>
        <taxon>Burkholderiales</taxon>
        <taxon>Burkholderiaceae</taxon>
        <taxon>Paraburkholderia</taxon>
    </lineage>
</organism>
<dbReference type="InterPro" id="IPR000515">
    <property type="entry name" value="MetI-like"/>
</dbReference>
<dbReference type="EMBL" id="FXAT01000006">
    <property type="protein sequence ID" value="SMG53485.1"/>
    <property type="molecule type" value="Genomic_DNA"/>
</dbReference>
<dbReference type="GO" id="GO:0006865">
    <property type="term" value="P:amino acid transport"/>
    <property type="evidence" value="ECO:0007669"/>
    <property type="project" value="UniProtKB-KW"/>
</dbReference>
<sequence length="317" mass="34672">MKAMAVAPDTLDARDPSVEKNDERTHQLRIVRSKHPVQIAIGAVVLIFLLSFIFRIADNENMQWPVIGHYLFDSHVLSGVRVTLVVTIVCQILAIIIGTLIAIMRLSKSRIFVTIANGYLWFFRGTPLLVQLIFWYNLAALFPVLFLGVPFTNLGVMLKTNAVISGFTAAVVGFSLHDGAYMAEIVRAGIMSVDAGQREAAITTGMTESQAMRRIILPQAMRVIVPPTGNQAINLLKATALVAFISGGDLLSNVQDIYAVNYAVMPLLVVATIWYLVLVTVATLGQHYLERTVGKGYTRNNGKKGSTAKINVNMDVA</sequence>
<feature type="transmembrane region" description="Helical" evidence="12">
    <location>
        <begin position="263"/>
        <end position="285"/>
    </location>
</feature>
<keyword evidence="8 12" id="KW-0472">Membrane</keyword>
<evidence type="ECO:0000256" key="4">
    <source>
        <dbReference type="ARBA" id="ARBA00022475"/>
    </source>
</evidence>
<dbReference type="FunFam" id="1.10.3720.10:FF:000006">
    <property type="entry name" value="Glutamate/aspartate ABC transporter, permease protein GltK"/>
    <property type="match status" value="1"/>
</dbReference>
<comment type="subunit">
    <text evidence="10">The complex is composed of two ATP-binding proteins (GltL), two transmembrane proteins (GltJ and GltK) and a solute-binding protein (GltI).</text>
</comment>
<feature type="transmembrane region" description="Helical" evidence="12">
    <location>
        <begin position="77"/>
        <end position="104"/>
    </location>
</feature>
<dbReference type="Proteomes" id="UP000193228">
    <property type="component" value="Unassembled WGS sequence"/>
</dbReference>